<gene>
    <name evidence="2" type="ORF">MECH1_V1_2804</name>
</gene>
<dbReference type="InterPro" id="IPR006311">
    <property type="entry name" value="TAT_signal"/>
</dbReference>
<dbReference type="InterPro" id="IPR052559">
    <property type="entry name" value="V-haloperoxidase"/>
</dbReference>
<feature type="region of interest" description="Disordered" evidence="1">
    <location>
        <begin position="1"/>
        <end position="27"/>
    </location>
</feature>
<dbReference type="InterPro" id="IPR016119">
    <property type="entry name" value="Br/Cl_peroxidase_C"/>
</dbReference>
<keyword evidence="3" id="KW-1185">Reference proteome</keyword>
<dbReference type="SUPFAM" id="SSF48317">
    <property type="entry name" value="Acid phosphatase/Vanadium-dependent haloperoxidase"/>
    <property type="match status" value="1"/>
</dbReference>
<evidence type="ECO:0008006" key="4">
    <source>
        <dbReference type="Google" id="ProtNLM"/>
    </source>
</evidence>
<sequence length="618" mass="66659">MATNSINLPSSENKNHRSPDAVDHSIPVPTSEAFSRRAFIGKAGMVTAAGVLAPVLPASAFADKPSNDDQPKDLAGQDLSERYHSDRFQTLHAGQLRRKAFVARIRAAQEEYSVDIPPQPNNGDEARYPDKISVGTKGLKHDPEGHVDPVSYASLLKALKSGKHEDFEDIILGGTTKLADPEGPLTTALEGISNAQLAIPLAARLDSAELAADHIEVYWQALLRDVSFSDYRNDTANPLVLAAVKELNRLAAFNGPRAYGHVTPETLFRSTALYVDYEADAGGTKGKYVIPPGTLEGPYISQFLLKLVPAWGTLASLPQTRPIQKAGEAFGTDFREWLSIRNGIRTGKAITWESGRRYIVTGRDLATLARDAGPTYLQVLQILLAAPAAGGVGAPLNPANPYVRSKTLSAVSSFSSSFIQALVSLAAPLAIKTSYYQNWYVNRRLRPEDYGGLVHKILTKGAGYPVHSDILNSDALARTFSAFGSYLLPLANPEGAPTHPGYPSGATIVAATSVTLLKAFFDETYVIPNPVEVDPTDPTKLIPYTGAPLTVGGELNKLVNNIGQGRNFNGFHIRSDISASQALGEALAISILRDHRYTYNETFSGYTFTKFDGSKITI</sequence>
<organism evidence="2 3">
    <name type="scientific">Candidatus Methylocalor cossyra</name>
    <dbReference type="NCBI Taxonomy" id="3108543"/>
    <lineage>
        <taxon>Bacteria</taxon>
        <taxon>Pseudomonadati</taxon>
        <taxon>Pseudomonadota</taxon>
        <taxon>Gammaproteobacteria</taxon>
        <taxon>Methylococcales</taxon>
        <taxon>Methylococcaceae</taxon>
        <taxon>Candidatus Methylocalor</taxon>
    </lineage>
</organism>
<dbReference type="InterPro" id="IPR036938">
    <property type="entry name" value="PAP2/HPO_sf"/>
</dbReference>
<dbReference type="Proteomes" id="UP001497493">
    <property type="component" value="Chromosome"/>
</dbReference>
<dbReference type="PANTHER" id="PTHR34599:SF1">
    <property type="entry name" value="PHOSPHATIDIC ACID PHOSPHATASE TYPE 2_HALOPEROXIDASE DOMAIN-CONTAINING PROTEIN"/>
    <property type="match status" value="1"/>
</dbReference>
<accession>A0ABM9NLR7</accession>
<dbReference type="Gene3D" id="1.10.606.10">
    <property type="entry name" value="Vanadium-containing Chloroperoxidase, domain 2"/>
    <property type="match status" value="1"/>
</dbReference>
<feature type="compositionally biased region" description="Basic and acidic residues" evidence="1">
    <location>
        <begin position="13"/>
        <end position="23"/>
    </location>
</feature>
<evidence type="ECO:0000313" key="3">
    <source>
        <dbReference type="Proteomes" id="UP001497493"/>
    </source>
</evidence>
<evidence type="ECO:0000256" key="1">
    <source>
        <dbReference type="SAM" id="MobiDB-lite"/>
    </source>
</evidence>
<dbReference type="EMBL" id="OZ026884">
    <property type="protein sequence ID" value="CAL1241580.1"/>
    <property type="molecule type" value="Genomic_DNA"/>
</dbReference>
<dbReference type="RefSeq" id="WP_348758087.1">
    <property type="nucleotide sequence ID" value="NZ_OZ026884.1"/>
</dbReference>
<reference evidence="2 3" key="1">
    <citation type="submission" date="2024-04" db="EMBL/GenBank/DDBJ databases">
        <authorList>
            <person name="Cremers G."/>
        </authorList>
    </citation>
    <scope>NUCLEOTIDE SEQUENCE [LARGE SCALE GENOMIC DNA]</scope>
    <source>
        <strain evidence="2">MeCH1-AG</strain>
    </source>
</reference>
<name>A0ABM9NLR7_9GAMM</name>
<protein>
    <recommendedName>
        <fullName evidence="4">Twin-arginine translocation pathway signal protein</fullName>
    </recommendedName>
</protein>
<feature type="compositionally biased region" description="Polar residues" evidence="1">
    <location>
        <begin position="1"/>
        <end position="12"/>
    </location>
</feature>
<dbReference type="CDD" id="cd03398">
    <property type="entry name" value="PAP2_haloperoxidase"/>
    <property type="match status" value="1"/>
</dbReference>
<proteinExistence type="predicted"/>
<dbReference type="PROSITE" id="PS51318">
    <property type="entry name" value="TAT"/>
    <property type="match status" value="1"/>
</dbReference>
<evidence type="ECO:0000313" key="2">
    <source>
        <dbReference type="EMBL" id="CAL1241580.1"/>
    </source>
</evidence>
<dbReference type="PANTHER" id="PTHR34599">
    <property type="entry name" value="PEROXIDASE-RELATED"/>
    <property type="match status" value="1"/>
</dbReference>